<dbReference type="RefSeq" id="WP_317115736.1">
    <property type="nucleotide sequence ID" value="NZ_CAMTDE010000243.1"/>
</dbReference>
<evidence type="ECO:0000313" key="3">
    <source>
        <dbReference type="Proteomes" id="UP000789738"/>
    </source>
</evidence>
<reference evidence="2" key="1">
    <citation type="submission" date="2021-10" db="EMBL/GenBank/DDBJ databases">
        <authorList>
            <person name="Mesa V."/>
        </authorList>
    </citation>
    <scope>NUCLEOTIDE SEQUENCE</scope>
    <source>
        <strain evidence="2">CC3_PB</strain>
    </source>
</reference>
<keyword evidence="1" id="KW-0472">Membrane</keyword>
<dbReference type="Proteomes" id="UP000789738">
    <property type="component" value="Unassembled WGS sequence"/>
</dbReference>
<sequence>MAVTLYKGMMKLKNKNLFIGLLILIGISGVFMLNLVFNKSSNNAEAEMSSIEELNHNIIFNNSDELFNIIEDADTNTTILLELSNTIRYINIILQDMPKANSVNEYYDINKEAISNIYGLNTVEEFTDFYNLIEPLQILKKYEIVSGSIKNTASKYNITIKLQGEEEVSIPILINIKDASNHVDSSHWNKR</sequence>
<gene>
    <name evidence="2" type="ORF">CNEO_10243</name>
</gene>
<name>A0AA86JFF9_9CLOT</name>
<dbReference type="AlphaFoldDB" id="A0AA86JFF9"/>
<comment type="caution">
    <text evidence="2">The sequence shown here is derived from an EMBL/GenBank/DDBJ whole genome shotgun (WGS) entry which is preliminary data.</text>
</comment>
<protein>
    <submittedName>
        <fullName evidence="2">Uncharacterized protein</fullName>
    </submittedName>
</protein>
<evidence type="ECO:0000313" key="2">
    <source>
        <dbReference type="EMBL" id="CAG9701718.1"/>
    </source>
</evidence>
<accession>A0AA86JFF9</accession>
<proteinExistence type="predicted"/>
<dbReference type="EMBL" id="CAKJVE010000001">
    <property type="protein sequence ID" value="CAG9701718.1"/>
    <property type="molecule type" value="Genomic_DNA"/>
</dbReference>
<evidence type="ECO:0000256" key="1">
    <source>
        <dbReference type="SAM" id="Phobius"/>
    </source>
</evidence>
<organism evidence="2 3">
    <name type="scientific">Clostridium neonatale</name>
    <dbReference type="NCBI Taxonomy" id="137838"/>
    <lineage>
        <taxon>Bacteria</taxon>
        <taxon>Bacillati</taxon>
        <taxon>Bacillota</taxon>
        <taxon>Clostridia</taxon>
        <taxon>Eubacteriales</taxon>
        <taxon>Clostridiaceae</taxon>
        <taxon>Clostridium</taxon>
    </lineage>
</organism>
<feature type="transmembrane region" description="Helical" evidence="1">
    <location>
        <begin position="17"/>
        <end position="37"/>
    </location>
</feature>
<keyword evidence="1" id="KW-0812">Transmembrane</keyword>
<keyword evidence="1" id="KW-1133">Transmembrane helix</keyword>